<dbReference type="InterPro" id="IPR036388">
    <property type="entry name" value="WH-like_DNA-bd_sf"/>
</dbReference>
<dbReference type="AlphaFoldDB" id="A0A7J6MTA1"/>
<keyword evidence="3" id="KW-0832">Ubl conjugation</keyword>
<sequence>MSAYGETVPLDEGWTLIREKAIDKLEYYLDTGEVPRDVVQVEGKPPRIFGAGDYAQLYTTVYNMCTQRSPNNWSEELYQRYGESMSSYVTRKVVPRIEGLEGEALLRELLLRWNNHKLYSKWMERFFTYLDRYYVKLQSVDTLAVRGVTIFKNLAFNHGHVAARCRAAILDMINREREGNEIDQSLLRGVVDMLFDLGNASRSNSPADAQGTSSSSANASTNRPSLGAAPSQANDELSTLWVYQQELEEYLLPETARFYERQAKVWLVNDSLPEYLIKTESALMAEQRRVETYLHPSSMQKIKDVVIKATLTNTMSQTLEKDTNITWMLDNDRREDLSRLWRMFGLVNNGLTPIAASFKQYVQDLGNSVVDALLEQLRALGPQPSPQAKAEILSDPTFVQKLIDMHDRFKTIVAECFQSDGLFQKSLKEGESTKDTSVRGGVDGVALSAFETFINRDLGRFSIAAMMSSFCDRVLRKGGEKRSEEQVDALMSKLVDLFSFLTDKDVFAEIYRNQLAKRLLYDTSASDEAEKNVIQKLKMKCGAQFTSKLEGMITDISLASDMQKQFREYLSHRDSQADYGNIDFSVTVLTTGFWPTYHPIDSVVLPMPMTRCLNVFTDFYNGTTQHRKLSWIHTLGQAVVGARFGARKHDLNCSTLQALILLLFNNPTAHGGDSEGWVSFHDIHAATGCGDDSLCKKLLATLSIARYKVLEKSGSNPRIIDVEEKFRVNPKFSCTQRKIKIPPPAQDETHKAERVQEDRSISIEAAIVRIMKTRKTCSHQQLVSEVLNQLSFFKPNPKVIKQRIEHLIEREYLERDENQPNVYRYLA</sequence>
<evidence type="ECO:0000313" key="10">
    <source>
        <dbReference type="Proteomes" id="UP000570595"/>
    </source>
</evidence>
<dbReference type="InterPro" id="IPR001373">
    <property type="entry name" value="Cullin_N"/>
</dbReference>
<feature type="domain" description="Cullin family profile" evidence="7">
    <location>
        <begin position="462"/>
        <end position="702"/>
    </location>
</feature>
<dbReference type="Gene3D" id="3.30.230.130">
    <property type="entry name" value="Cullin, Chain C, Domain 2"/>
    <property type="match status" value="1"/>
</dbReference>
<evidence type="ECO:0000256" key="4">
    <source>
        <dbReference type="PROSITE-ProRule" id="PRU00330"/>
    </source>
</evidence>
<dbReference type="SMART" id="SM00884">
    <property type="entry name" value="Cullin_Nedd8"/>
    <property type="match status" value="1"/>
</dbReference>
<dbReference type="Proteomes" id="UP000572268">
    <property type="component" value="Unassembled WGS sequence"/>
</dbReference>
<dbReference type="Gene3D" id="1.20.1310.10">
    <property type="entry name" value="Cullin Repeats"/>
    <property type="match status" value="4"/>
</dbReference>
<dbReference type="InterPro" id="IPR019559">
    <property type="entry name" value="Cullin_neddylation_domain"/>
</dbReference>
<dbReference type="EMBL" id="JABAHT010000027">
    <property type="protein sequence ID" value="KAF4669215.1"/>
    <property type="molecule type" value="Genomic_DNA"/>
</dbReference>
<dbReference type="Pfam" id="PF00888">
    <property type="entry name" value="Cullin"/>
    <property type="match status" value="1"/>
</dbReference>
<organism evidence="9 11">
    <name type="scientific">Perkinsus olseni</name>
    <name type="common">Perkinsus atlanticus</name>
    <dbReference type="NCBI Taxonomy" id="32597"/>
    <lineage>
        <taxon>Eukaryota</taxon>
        <taxon>Sar</taxon>
        <taxon>Alveolata</taxon>
        <taxon>Perkinsozoa</taxon>
        <taxon>Perkinsea</taxon>
        <taxon>Perkinsida</taxon>
        <taxon>Perkinsidae</taxon>
        <taxon>Perkinsus</taxon>
    </lineage>
</organism>
<accession>A0A7J6MTA1</accession>
<dbReference type="InterPro" id="IPR059120">
    <property type="entry name" value="Cullin-like_AB"/>
</dbReference>
<dbReference type="Pfam" id="PF26557">
    <property type="entry name" value="Cullin_AB"/>
    <property type="match status" value="1"/>
</dbReference>
<dbReference type="InterPro" id="IPR016158">
    <property type="entry name" value="Cullin_homology"/>
</dbReference>
<dbReference type="GO" id="GO:0006511">
    <property type="term" value="P:ubiquitin-dependent protein catabolic process"/>
    <property type="evidence" value="ECO:0007669"/>
    <property type="project" value="InterPro"/>
</dbReference>
<dbReference type="InterPro" id="IPR045093">
    <property type="entry name" value="Cullin"/>
</dbReference>
<dbReference type="PROSITE" id="PS50069">
    <property type="entry name" value="CULLIN_2"/>
    <property type="match status" value="1"/>
</dbReference>
<dbReference type="FunFam" id="1.20.1310.10:FF:000002">
    <property type="entry name" value="cullin-3 isoform X1"/>
    <property type="match status" value="1"/>
</dbReference>
<proteinExistence type="inferred from homology"/>
<evidence type="ECO:0000256" key="2">
    <source>
        <dbReference type="ARBA" id="ARBA00022499"/>
    </source>
</evidence>
<evidence type="ECO:0000313" key="11">
    <source>
        <dbReference type="Proteomes" id="UP000572268"/>
    </source>
</evidence>
<evidence type="ECO:0000313" key="9">
    <source>
        <dbReference type="EMBL" id="KAF4674557.1"/>
    </source>
</evidence>
<name>A0A7J6MTA1_PEROL</name>
<dbReference type="Proteomes" id="UP000570595">
    <property type="component" value="Unassembled WGS sequence"/>
</dbReference>
<dbReference type="SUPFAM" id="SSF74788">
    <property type="entry name" value="Cullin repeat-like"/>
    <property type="match status" value="1"/>
</dbReference>
<dbReference type="InterPro" id="IPR036390">
    <property type="entry name" value="WH_DNA-bd_sf"/>
</dbReference>
<reference evidence="10 11" key="1">
    <citation type="submission" date="2020-04" db="EMBL/GenBank/DDBJ databases">
        <title>Perkinsus olseni comparative genomics.</title>
        <authorList>
            <person name="Bogema D.R."/>
        </authorList>
    </citation>
    <scope>NUCLEOTIDE SEQUENCE [LARGE SCALE GENOMIC DNA]</scope>
    <source>
        <strain evidence="8">ATCC PRA-179</strain>
        <strain evidence="9">ATCC PRA-31</strain>
    </source>
</reference>
<dbReference type="Gene3D" id="1.10.10.10">
    <property type="entry name" value="Winged helix-like DNA-binding domain superfamily/Winged helix DNA-binding domain"/>
    <property type="match status" value="1"/>
</dbReference>
<dbReference type="EMBL" id="JABANN010000028">
    <property type="protein sequence ID" value="KAF4674557.1"/>
    <property type="molecule type" value="Genomic_DNA"/>
</dbReference>
<dbReference type="GO" id="GO:0031461">
    <property type="term" value="C:cullin-RING ubiquitin ligase complex"/>
    <property type="evidence" value="ECO:0007669"/>
    <property type="project" value="InterPro"/>
</dbReference>
<comment type="caution">
    <text evidence="9">The sequence shown here is derived from an EMBL/GenBank/DDBJ whole genome shotgun (WGS) entry which is preliminary data.</text>
</comment>
<dbReference type="GO" id="GO:0031625">
    <property type="term" value="F:ubiquitin protein ligase binding"/>
    <property type="evidence" value="ECO:0007669"/>
    <property type="project" value="InterPro"/>
</dbReference>
<evidence type="ECO:0000256" key="3">
    <source>
        <dbReference type="ARBA" id="ARBA00022843"/>
    </source>
</evidence>
<evidence type="ECO:0000256" key="1">
    <source>
        <dbReference type="ARBA" id="ARBA00006019"/>
    </source>
</evidence>
<feature type="compositionally biased region" description="Polar residues" evidence="6">
    <location>
        <begin position="202"/>
        <end position="211"/>
    </location>
</feature>
<dbReference type="FunFam" id="1.10.10.10:FF:000014">
    <property type="entry name" value="Cullin 1"/>
    <property type="match status" value="1"/>
</dbReference>
<dbReference type="SUPFAM" id="SSF46785">
    <property type="entry name" value="Winged helix' DNA-binding domain"/>
    <property type="match status" value="1"/>
</dbReference>
<dbReference type="Pfam" id="PF10557">
    <property type="entry name" value="Cullin_Nedd8"/>
    <property type="match status" value="1"/>
</dbReference>
<evidence type="ECO:0000256" key="6">
    <source>
        <dbReference type="SAM" id="MobiDB-lite"/>
    </source>
</evidence>
<evidence type="ECO:0000259" key="7">
    <source>
        <dbReference type="PROSITE" id="PS50069"/>
    </source>
</evidence>
<comment type="similarity">
    <text evidence="1 4 5">Belongs to the cullin family.</text>
</comment>
<dbReference type="PROSITE" id="PS01256">
    <property type="entry name" value="CULLIN_1"/>
    <property type="match status" value="1"/>
</dbReference>
<evidence type="ECO:0000256" key="5">
    <source>
        <dbReference type="RuleBase" id="RU003829"/>
    </source>
</evidence>
<protein>
    <recommendedName>
        <fullName evidence="7">Cullin family profile domain-containing protein</fullName>
    </recommendedName>
</protein>
<feature type="region of interest" description="Disordered" evidence="6">
    <location>
        <begin position="202"/>
        <end position="231"/>
    </location>
</feature>
<keyword evidence="2" id="KW-1017">Isopeptide bond</keyword>
<gene>
    <name evidence="9" type="ORF">FOL46_004568</name>
    <name evidence="8" type="ORF">FOZ61_004799</name>
</gene>
<dbReference type="PANTHER" id="PTHR11932">
    <property type="entry name" value="CULLIN"/>
    <property type="match status" value="1"/>
</dbReference>
<dbReference type="InterPro" id="IPR016157">
    <property type="entry name" value="Cullin_CS"/>
</dbReference>
<evidence type="ECO:0000313" key="8">
    <source>
        <dbReference type="EMBL" id="KAF4669215.1"/>
    </source>
</evidence>
<dbReference type="InterPro" id="IPR036317">
    <property type="entry name" value="Cullin_homology_sf"/>
</dbReference>
<dbReference type="SUPFAM" id="SSF75632">
    <property type="entry name" value="Cullin homology domain"/>
    <property type="match status" value="1"/>
</dbReference>
<dbReference type="InterPro" id="IPR016159">
    <property type="entry name" value="Cullin_repeat-like_dom_sf"/>
</dbReference>
<dbReference type="OrthoDB" id="27073at2759"/>
<feature type="compositionally biased region" description="Low complexity" evidence="6">
    <location>
        <begin position="212"/>
        <end position="222"/>
    </location>
</feature>
<dbReference type="SMART" id="SM00182">
    <property type="entry name" value="CULLIN"/>
    <property type="match status" value="1"/>
</dbReference>